<dbReference type="EMBL" id="JBAKIA010000006">
    <property type="protein sequence ID" value="MEJ8474636.1"/>
    <property type="molecule type" value="Genomic_DNA"/>
</dbReference>
<comment type="caution">
    <text evidence="4">The sequence shown here is derived from an EMBL/GenBank/DDBJ whole genome shotgun (WGS) entry which is preliminary data.</text>
</comment>
<sequence length="230" mass="24720">MTDPLARAVWSSLTSHHTRFATGTPLALRFHKDVSPFAASKDDSPESLKALASLVGPENDSIYLMQADAIVLPDTLVAGTSRPGVMLVKQTSPVLPASEETIEKLSAEDSAQMRALAALTKPGPFLARTHELSQFCGIKQDGKLVAMAGERVRLPGYSEISGVCTHPDYRGRGYAAKLSAFIAEQITARGETPFLHSWADNDGAISLYRKLGFEINRDVNVAVVSRADAP</sequence>
<organism evidence="4 5">
    <name type="scientific">Roseibium algae</name>
    <dbReference type="NCBI Taxonomy" id="3123038"/>
    <lineage>
        <taxon>Bacteria</taxon>
        <taxon>Pseudomonadati</taxon>
        <taxon>Pseudomonadota</taxon>
        <taxon>Alphaproteobacteria</taxon>
        <taxon>Hyphomicrobiales</taxon>
        <taxon>Stappiaceae</taxon>
        <taxon>Roseibium</taxon>
    </lineage>
</organism>
<dbReference type="PROSITE" id="PS51186">
    <property type="entry name" value="GNAT"/>
    <property type="match status" value="1"/>
</dbReference>
<dbReference type="CDD" id="cd04301">
    <property type="entry name" value="NAT_SF"/>
    <property type="match status" value="1"/>
</dbReference>
<name>A0ABU8TKF0_9HYPH</name>
<evidence type="ECO:0000313" key="5">
    <source>
        <dbReference type="Proteomes" id="UP001385499"/>
    </source>
</evidence>
<dbReference type="Pfam" id="PF08445">
    <property type="entry name" value="FR47"/>
    <property type="match status" value="1"/>
</dbReference>
<dbReference type="PANTHER" id="PTHR43420:SF3">
    <property type="entry name" value="N-ACETYLTRANSFERASE DOMAIN-CONTAINING PROTEIN"/>
    <property type="match status" value="1"/>
</dbReference>
<reference evidence="4 5" key="1">
    <citation type="submission" date="2024-02" db="EMBL/GenBank/DDBJ databases">
        <title>Roseibium algae sp. nov., isolated from marine alga (Grateloupia sp.), showing potential in myo-inositol conversion.</title>
        <authorList>
            <person name="Wang Y."/>
        </authorList>
    </citation>
    <scope>NUCLEOTIDE SEQUENCE [LARGE SCALE GENOMIC DNA]</scope>
    <source>
        <strain evidence="4 5">H3510</strain>
    </source>
</reference>
<dbReference type="SUPFAM" id="SSF55729">
    <property type="entry name" value="Acyl-CoA N-acyltransferases (Nat)"/>
    <property type="match status" value="1"/>
</dbReference>
<evidence type="ECO:0000256" key="2">
    <source>
        <dbReference type="ARBA" id="ARBA00023315"/>
    </source>
</evidence>
<feature type="domain" description="N-acetyltransferase" evidence="3">
    <location>
        <begin position="100"/>
        <end position="230"/>
    </location>
</feature>
<keyword evidence="2 4" id="KW-0012">Acyltransferase</keyword>
<protein>
    <submittedName>
        <fullName evidence="4">GNAT family N-acetyltransferase</fullName>
        <ecNumber evidence="4">2.3.1.-</ecNumber>
    </submittedName>
</protein>
<dbReference type="InterPro" id="IPR016181">
    <property type="entry name" value="Acyl_CoA_acyltransferase"/>
</dbReference>
<evidence type="ECO:0000313" key="4">
    <source>
        <dbReference type="EMBL" id="MEJ8474636.1"/>
    </source>
</evidence>
<evidence type="ECO:0000256" key="1">
    <source>
        <dbReference type="ARBA" id="ARBA00022679"/>
    </source>
</evidence>
<evidence type="ECO:0000259" key="3">
    <source>
        <dbReference type="PROSITE" id="PS51186"/>
    </source>
</evidence>
<keyword evidence="1 4" id="KW-0808">Transferase</keyword>
<proteinExistence type="predicted"/>
<dbReference type="GO" id="GO:0016746">
    <property type="term" value="F:acyltransferase activity"/>
    <property type="evidence" value="ECO:0007669"/>
    <property type="project" value="UniProtKB-KW"/>
</dbReference>
<dbReference type="InterPro" id="IPR013653">
    <property type="entry name" value="GCN5-like_dom"/>
</dbReference>
<dbReference type="InterPro" id="IPR000182">
    <property type="entry name" value="GNAT_dom"/>
</dbReference>
<accession>A0ABU8TKF0</accession>
<keyword evidence="5" id="KW-1185">Reference proteome</keyword>
<dbReference type="RefSeq" id="WP_340274399.1">
    <property type="nucleotide sequence ID" value="NZ_JBAKIA010000006.1"/>
</dbReference>
<dbReference type="Proteomes" id="UP001385499">
    <property type="component" value="Unassembled WGS sequence"/>
</dbReference>
<dbReference type="Gene3D" id="3.40.630.30">
    <property type="match status" value="1"/>
</dbReference>
<dbReference type="EC" id="2.3.1.-" evidence="4"/>
<dbReference type="InterPro" id="IPR050680">
    <property type="entry name" value="YpeA/RimI_acetyltransf"/>
</dbReference>
<dbReference type="PANTHER" id="PTHR43420">
    <property type="entry name" value="ACETYLTRANSFERASE"/>
    <property type="match status" value="1"/>
</dbReference>
<gene>
    <name evidence="4" type="ORF">V6575_11115</name>
</gene>